<dbReference type="EMBL" id="DS235864">
    <property type="protein sequence ID" value="EEB19322.1"/>
    <property type="molecule type" value="Genomic_DNA"/>
</dbReference>
<dbReference type="InParanoid" id="E0W116"/>
<accession>E0W116</accession>
<dbReference type="GO" id="GO:0005886">
    <property type="term" value="C:plasma membrane"/>
    <property type="evidence" value="ECO:0007669"/>
    <property type="project" value="TreeGrafter"/>
</dbReference>
<dbReference type="AlphaFoldDB" id="E0W116"/>
<evidence type="ECO:0000313" key="3">
    <source>
        <dbReference type="Proteomes" id="UP000009046"/>
    </source>
</evidence>
<dbReference type="Proteomes" id="UP000009046">
    <property type="component" value="Unassembled WGS sequence"/>
</dbReference>
<gene>
    <name evidence="2" type="primary">8234841</name>
    <name evidence="1" type="ORF">Phum_PHUM567460</name>
</gene>
<sequence length="552" mass="65111">MQNRESVTSVVKFTRNKDDKKTYRSLSAELTKVFSLEEIKAEVQWWKVFKNYIRGRSGVLGRTYYFEKMCGLCLANPKEQKWLIKFRNVGLRRLNVFIINATKKEALSKDIKLLTWCSLSLLHFFYSKTQNRIDDCSCFRMSKLEQAKDLFRNTMYLILPEKQNEVVKQTIRYMTMTGQWNSQDYDLFVFQELLTMITKTEFLIAKVIKQTETSQKEMKIKEAFDVSCTLSTLLEQTFWDRYLYNHLLHNCYNTLLKLFILGSNPVPSSFTLENAKFKVVIKTCIRNFISNIKDNKGLVSVMDSMAKCLQDDTIGYEDKVEITEIIAYTAQKHSCKYYRESMTADLLDFLLINLNLPDKGLIMLAHKIFHLFLDRHSNLRFFAEPVYFFKGRSDFVINYDFNVEDAQFFKNFSADFFRSIHKNMLLFYNKYELVTYYSTLCIVLIEIPDPVITINILHLIITAQNDVIKLSNEIPMTSKAHIHAIIASLISLICVIHKEEVRALEKNVEEVNKYSVAGHHTTEYHDQLYFLEEEILYALQRCWLTRRMTTYR</sequence>
<protein>
    <submittedName>
        <fullName evidence="1 2">Uncharacterized protein</fullName>
    </submittedName>
</protein>
<keyword evidence="3" id="KW-1185">Reference proteome</keyword>
<dbReference type="InterPro" id="IPR051851">
    <property type="entry name" value="EFR3_Homologs"/>
</dbReference>
<dbReference type="EMBL" id="AAZO01006890">
    <property type="status" value="NOT_ANNOTATED_CDS"/>
    <property type="molecule type" value="Genomic_DNA"/>
</dbReference>
<dbReference type="KEGG" id="phu:Phum_PHUM567460"/>
<dbReference type="VEuPathDB" id="VectorBase:PHUM567460"/>
<dbReference type="PANTHER" id="PTHR12444:SF9">
    <property type="entry name" value="AGAP013133-PA"/>
    <property type="match status" value="1"/>
</dbReference>
<evidence type="ECO:0000313" key="1">
    <source>
        <dbReference type="EMBL" id="EEB19322.1"/>
    </source>
</evidence>
<proteinExistence type="predicted"/>
<evidence type="ECO:0000313" key="2">
    <source>
        <dbReference type="EnsemblMetazoa" id="PHUM567460-PA"/>
    </source>
</evidence>
<dbReference type="HOGENOM" id="CLU_032171_0_0_1"/>
<dbReference type="GeneID" id="8234841"/>
<dbReference type="CTD" id="8234841"/>
<dbReference type="OMA" id="WEFETFC"/>
<dbReference type="PANTHER" id="PTHR12444">
    <property type="entry name" value="PROTEIN EFR3 HOMOLOG CMP44E"/>
    <property type="match status" value="1"/>
</dbReference>
<reference evidence="1" key="2">
    <citation type="submission" date="2007-04" db="EMBL/GenBank/DDBJ databases">
        <title>The genome of the human body louse.</title>
        <authorList>
            <consortium name="The Human Body Louse Genome Consortium"/>
            <person name="Kirkness E."/>
            <person name="Walenz B."/>
            <person name="Hass B."/>
            <person name="Bruggner R."/>
            <person name="Strausberg R."/>
        </authorList>
    </citation>
    <scope>NUCLEOTIDE SEQUENCE</scope>
    <source>
        <strain evidence="1">USDA</strain>
    </source>
</reference>
<dbReference type="OrthoDB" id="7765283at2759"/>
<dbReference type="eggNOG" id="ENOG502S2T3">
    <property type="taxonomic scope" value="Eukaryota"/>
</dbReference>
<dbReference type="RefSeq" id="XP_002432060.1">
    <property type="nucleotide sequence ID" value="XM_002432015.1"/>
</dbReference>
<dbReference type="GO" id="GO:0072659">
    <property type="term" value="P:protein localization to plasma membrane"/>
    <property type="evidence" value="ECO:0007669"/>
    <property type="project" value="TreeGrafter"/>
</dbReference>
<name>E0W116_PEDHC</name>
<reference evidence="2" key="3">
    <citation type="submission" date="2021-02" db="UniProtKB">
        <authorList>
            <consortium name="EnsemblMetazoa"/>
        </authorList>
    </citation>
    <scope>IDENTIFICATION</scope>
    <source>
        <strain evidence="2">USDA</strain>
    </source>
</reference>
<dbReference type="EnsemblMetazoa" id="PHUM567460-RA">
    <property type="protein sequence ID" value="PHUM567460-PA"/>
    <property type="gene ID" value="PHUM567460"/>
</dbReference>
<reference evidence="1" key="1">
    <citation type="submission" date="2007-04" db="EMBL/GenBank/DDBJ databases">
        <title>Annotation of Pediculus humanus corporis strain USDA.</title>
        <authorList>
            <person name="Kirkness E."/>
            <person name="Hannick L."/>
            <person name="Hass B."/>
            <person name="Bruggner R."/>
            <person name="Lawson D."/>
            <person name="Bidwell S."/>
            <person name="Joardar V."/>
            <person name="Caler E."/>
            <person name="Walenz B."/>
            <person name="Inman J."/>
            <person name="Schobel S."/>
            <person name="Galinsky K."/>
            <person name="Amedeo P."/>
            <person name="Strausberg R."/>
        </authorList>
    </citation>
    <scope>NUCLEOTIDE SEQUENCE</scope>
    <source>
        <strain evidence="1">USDA</strain>
    </source>
</reference>
<organism>
    <name type="scientific">Pediculus humanus subsp. corporis</name>
    <name type="common">Body louse</name>
    <dbReference type="NCBI Taxonomy" id="121224"/>
    <lineage>
        <taxon>Eukaryota</taxon>
        <taxon>Metazoa</taxon>
        <taxon>Ecdysozoa</taxon>
        <taxon>Arthropoda</taxon>
        <taxon>Hexapoda</taxon>
        <taxon>Insecta</taxon>
        <taxon>Pterygota</taxon>
        <taxon>Neoptera</taxon>
        <taxon>Paraneoptera</taxon>
        <taxon>Psocodea</taxon>
        <taxon>Troctomorpha</taxon>
        <taxon>Phthiraptera</taxon>
        <taxon>Anoplura</taxon>
        <taxon>Pediculidae</taxon>
        <taxon>Pediculus</taxon>
    </lineage>
</organism>
<dbReference type="STRING" id="121224.E0W116"/>